<keyword evidence="3" id="KW-0472">Membrane</keyword>
<protein>
    <submittedName>
        <fullName evidence="4">Uncharacterized protein</fullName>
    </submittedName>
</protein>
<evidence type="ECO:0000256" key="3">
    <source>
        <dbReference type="SAM" id="Phobius"/>
    </source>
</evidence>
<dbReference type="Proteomes" id="UP000184233">
    <property type="component" value="Unassembled WGS sequence"/>
</dbReference>
<gene>
    <name evidence="4" type="ORF">BGO89_04540</name>
</gene>
<evidence type="ECO:0000256" key="1">
    <source>
        <dbReference type="SAM" id="Coils"/>
    </source>
</evidence>
<keyword evidence="3" id="KW-0812">Transmembrane</keyword>
<accession>A0A1M3L5K1</accession>
<evidence type="ECO:0000313" key="4">
    <source>
        <dbReference type="EMBL" id="OJX60837.1"/>
    </source>
</evidence>
<sequence>MSKGGAGKVYFVLYLAVILELLIIIVERDEAEEHLIAKQKESMKIVESILSQLQVGAGTEGINTRPQDQITIPPPGINVKEAIGADIKPERRYMIEVGITDVTASLKMNESEEPADYLERLKRFVRLSNVSDLQYDILYSRSAGDETVPDSSSFEKRANTELKLKLGEMERQLEEIFNQYKADPVAMGTNIRALMTNATYETPQPTGFKPSHVNDAEFYYSRGQTDSLGPKASKKRVFVVNFEPKEEGWYKLRFSSRTNKVLGVYNPEGSTLDIDPEQKVNIGTVQLKVKDLLKVRDELQKNMAVLPTAEVARTDLRQFDETLQKLKEDAPDVETRSKVDLYGYIVKLVTPGMSDNFDQNRGYIEYNIRVLKPQPQITDPKIADLKTVVRVFDKLSKITLPMQVTPANGQTVILKNPGTATVGGGSGTASVGGAGGKWVNKELSIPVAGALAPRDEPYIFELAQKNGPKQSEVVQCSVFVYSSKLTNEEEVRSALEASWGDPIEFVATPASGNTIKPDEFVMNFNMGTGAQIQPLRKLAVGASDNVLVPPGADAVNLTVLWKDPQSGEVVELFQGKGDVGLKRPMILTQDLKVDPIVNQNDPEFKVRGIVVRPPAISADEKADVGDVDAQVTSSTVRDMRTNQTYKVSVVGKPRKISGQEYEVTLKLSGGKIPLTKGQVKGNIQLSISATARAQGATSKPRQKPVPLSVSN</sequence>
<dbReference type="AlphaFoldDB" id="A0A1M3L5K1"/>
<evidence type="ECO:0000313" key="5">
    <source>
        <dbReference type="Proteomes" id="UP000184233"/>
    </source>
</evidence>
<reference evidence="4 5" key="1">
    <citation type="submission" date="2016-09" db="EMBL/GenBank/DDBJ databases">
        <title>Genome-resolved meta-omics ties microbial dynamics to process performance in biotechnology for thiocyanate degradation.</title>
        <authorList>
            <person name="Kantor R.S."/>
            <person name="Huddy R.J."/>
            <person name="Iyer R."/>
            <person name="Thomas B.C."/>
            <person name="Brown C.T."/>
            <person name="Anantharaman K."/>
            <person name="Tringe S."/>
            <person name="Hettich R.L."/>
            <person name="Harrison S.T."/>
            <person name="Banfield J.F."/>
        </authorList>
    </citation>
    <scope>NUCLEOTIDE SEQUENCE [LARGE SCALE GENOMIC DNA]</scope>
    <source>
        <strain evidence="4">59-99</strain>
    </source>
</reference>
<comment type="caution">
    <text evidence="4">The sequence shown here is derived from an EMBL/GenBank/DDBJ whole genome shotgun (WGS) entry which is preliminary data.</text>
</comment>
<organism evidence="4 5">
    <name type="scientific">Candidatus Kapaibacterium thiocyanatum</name>
    <dbReference type="NCBI Taxonomy" id="1895771"/>
    <lineage>
        <taxon>Bacteria</taxon>
        <taxon>Pseudomonadati</taxon>
        <taxon>Candidatus Kapaibacteriota</taxon>
        <taxon>Candidatus Kapaibacteriia</taxon>
        <taxon>Candidatus Kapaibacteriales</taxon>
        <taxon>Candidatus Kapaibacteriaceae</taxon>
        <taxon>Candidatus Kapaibacterium</taxon>
    </lineage>
</organism>
<feature type="region of interest" description="Disordered" evidence="2">
    <location>
        <begin position="690"/>
        <end position="711"/>
    </location>
</feature>
<feature type="compositionally biased region" description="Polar residues" evidence="2">
    <location>
        <begin position="690"/>
        <end position="699"/>
    </location>
</feature>
<feature type="transmembrane region" description="Helical" evidence="3">
    <location>
        <begin position="9"/>
        <end position="26"/>
    </location>
</feature>
<proteinExistence type="predicted"/>
<keyword evidence="1" id="KW-0175">Coiled coil</keyword>
<feature type="coiled-coil region" evidence="1">
    <location>
        <begin position="309"/>
        <end position="336"/>
    </location>
</feature>
<keyword evidence="3" id="KW-1133">Transmembrane helix</keyword>
<name>A0A1M3L5K1_9BACT</name>
<dbReference type="STRING" id="1895771.BGO89_04540"/>
<evidence type="ECO:0000256" key="2">
    <source>
        <dbReference type="SAM" id="MobiDB-lite"/>
    </source>
</evidence>
<dbReference type="EMBL" id="MKVH01000003">
    <property type="protein sequence ID" value="OJX60837.1"/>
    <property type="molecule type" value="Genomic_DNA"/>
</dbReference>